<dbReference type="GO" id="GO:0005811">
    <property type="term" value="C:lipid droplet"/>
    <property type="evidence" value="ECO:0007669"/>
    <property type="project" value="TreeGrafter"/>
</dbReference>
<dbReference type="FunFam" id="3.40.50.720:FF:000178">
    <property type="entry name" value="Saccharopine dehydrogenase-like oxidoreductase"/>
    <property type="match status" value="1"/>
</dbReference>
<organism evidence="4 5">
    <name type="scientific">Daphnia galeata</name>
    <dbReference type="NCBI Taxonomy" id="27404"/>
    <lineage>
        <taxon>Eukaryota</taxon>
        <taxon>Metazoa</taxon>
        <taxon>Ecdysozoa</taxon>
        <taxon>Arthropoda</taxon>
        <taxon>Crustacea</taxon>
        <taxon>Branchiopoda</taxon>
        <taxon>Diplostraca</taxon>
        <taxon>Cladocera</taxon>
        <taxon>Anomopoda</taxon>
        <taxon>Daphniidae</taxon>
        <taxon>Daphnia</taxon>
    </lineage>
</organism>
<keyword evidence="2" id="KW-1133">Transmembrane helix</keyword>
<dbReference type="Proteomes" id="UP000789390">
    <property type="component" value="Unassembled WGS sequence"/>
</dbReference>
<evidence type="ECO:0000313" key="5">
    <source>
        <dbReference type="Proteomes" id="UP000789390"/>
    </source>
</evidence>
<feature type="transmembrane region" description="Helical" evidence="2">
    <location>
        <begin position="274"/>
        <end position="293"/>
    </location>
</feature>
<protein>
    <recommendedName>
        <fullName evidence="3">Saccharopine dehydrogenase NADP binding domain-containing protein</fullName>
    </recommendedName>
</protein>
<dbReference type="PANTHER" id="PTHR12286">
    <property type="entry name" value="SACCHAROPINE DEHYDROGENASE-LIKE OXIDOREDUCTASE"/>
    <property type="match status" value="1"/>
</dbReference>
<evidence type="ECO:0000256" key="1">
    <source>
        <dbReference type="ARBA" id="ARBA00038048"/>
    </source>
</evidence>
<dbReference type="InterPro" id="IPR051276">
    <property type="entry name" value="Saccharopine_DH-like_oxidrdct"/>
</dbReference>
<dbReference type="PANTHER" id="PTHR12286:SF5">
    <property type="entry name" value="SACCHAROPINE DEHYDROGENASE-LIKE OXIDOREDUCTASE"/>
    <property type="match status" value="1"/>
</dbReference>
<name>A0A8J2WHP8_9CRUS</name>
<proteinExistence type="inferred from homology"/>
<gene>
    <name evidence="4" type="ORF">DGAL_LOCUS10952</name>
</gene>
<keyword evidence="2" id="KW-0472">Membrane</keyword>
<dbReference type="InterPro" id="IPR036291">
    <property type="entry name" value="NAD(P)-bd_dom_sf"/>
</dbReference>
<dbReference type="AlphaFoldDB" id="A0A8J2WHP8"/>
<evidence type="ECO:0000256" key="2">
    <source>
        <dbReference type="SAM" id="Phobius"/>
    </source>
</evidence>
<dbReference type="GO" id="GO:0005886">
    <property type="term" value="C:plasma membrane"/>
    <property type="evidence" value="ECO:0007669"/>
    <property type="project" value="TreeGrafter"/>
</dbReference>
<dbReference type="EMBL" id="CAKKLH010000277">
    <property type="protein sequence ID" value="CAH0107632.1"/>
    <property type="molecule type" value="Genomic_DNA"/>
</dbReference>
<reference evidence="4" key="1">
    <citation type="submission" date="2021-11" db="EMBL/GenBank/DDBJ databases">
        <authorList>
            <person name="Schell T."/>
        </authorList>
    </citation>
    <scope>NUCLEOTIDE SEQUENCE</scope>
    <source>
        <strain evidence="4">M5</strain>
    </source>
</reference>
<dbReference type="GO" id="GO:0005739">
    <property type="term" value="C:mitochondrion"/>
    <property type="evidence" value="ECO:0007669"/>
    <property type="project" value="TreeGrafter"/>
</dbReference>
<evidence type="ECO:0000259" key="3">
    <source>
        <dbReference type="Pfam" id="PF03435"/>
    </source>
</evidence>
<dbReference type="SUPFAM" id="SSF51735">
    <property type="entry name" value="NAD(P)-binding Rossmann-fold domains"/>
    <property type="match status" value="1"/>
</dbReference>
<dbReference type="Gene3D" id="3.40.50.720">
    <property type="entry name" value="NAD(P)-binding Rossmann-like Domain"/>
    <property type="match status" value="1"/>
</dbReference>
<keyword evidence="5" id="KW-1185">Reference proteome</keyword>
<feature type="domain" description="Saccharopine dehydrogenase NADP binding" evidence="3">
    <location>
        <begin position="8"/>
        <end position="140"/>
    </location>
</feature>
<comment type="similarity">
    <text evidence="1">Belongs to the saccharopine dehydrogenase family.</text>
</comment>
<keyword evidence="2" id="KW-0812">Transmembrane</keyword>
<dbReference type="GO" id="GO:0009247">
    <property type="term" value="P:glycolipid biosynthetic process"/>
    <property type="evidence" value="ECO:0007669"/>
    <property type="project" value="TreeGrafter"/>
</dbReference>
<accession>A0A8J2WHP8</accession>
<dbReference type="OrthoDB" id="10268090at2759"/>
<dbReference type="Pfam" id="PF03435">
    <property type="entry name" value="Sacchrp_dh_NADP"/>
    <property type="match status" value="1"/>
</dbReference>
<evidence type="ECO:0000313" key="4">
    <source>
        <dbReference type="EMBL" id="CAH0107632.1"/>
    </source>
</evidence>
<sequence>MAREYDLIIFGATGFTGQYVVEELARVADEEKITWAVAGRHVEKLKIILEKAEKVSGKSLIKNVGIIKADVVDPNSLAEMAKKGRIVLNCVGPYRFYGEAVVKACVENSTSHLDISGEPQFLERMQLDYNSTARENSCYVVGACGFDSIPADMGTVFLEQEFGGQVNTVETYLNIKAKHGFHLHYGTWQSAIYGFACANELKPLRKKLFPQRLPEFKPKLKSRGPLHKNPIVKSWCLPFPGSDRSVVMRSQRYFYEKEKKRPIQMSAYVQCPSLIASVLMIITAAVFGILASFKFGRTLLENYPRVFSFGAFDHKGPSKEEMDGTSFVLTLAGKGWNEKLIEPVDTHTNAPEKELVVQVSGPELGYVATPICMVQAALVLLREADKLPSEGGVYSPGAAFGKTSLINRLTKNGVKFETGLKSSL</sequence>
<comment type="caution">
    <text evidence="4">The sequence shown here is derived from an EMBL/GenBank/DDBJ whole genome shotgun (WGS) entry which is preliminary data.</text>
</comment>
<dbReference type="InterPro" id="IPR005097">
    <property type="entry name" value="Sacchrp_dh_NADP-bd"/>
</dbReference>